<name>A0A816BTD5_9BILA</name>
<proteinExistence type="predicted"/>
<dbReference type="EMBL" id="CAJNOL010005917">
    <property type="protein sequence ID" value="CAF1611707.1"/>
    <property type="molecule type" value="Genomic_DNA"/>
</dbReference>
<gene>
    <name evidence="3" type="ORF">JXQ802_LOCUS49465</name>
    <name evidence="2" type="ORF">PYM288_LOCUS33362</name>
</gene>
<sequence>ARVTIFDPIIHRIRYMIDPINFWGPGYPASTTTTDEENEDTSTEALAPNRLV</sequence>
<dbReference type="Proteomes" id="UP000663870">
    <property type="component" value="Unassembled WGS sequence"/>
</dbReference>
<keyword evidence="4" id="KW-1185">Reference proteome</keyword>
<dbReference type="AlphaFoldDB" id="A0A816BTD5"/>
<protein>
    <submittedName>
        <fullName evidence="3">Uncharacterized protein</fullName>
    </submittedName>
</protein>
<evidence type="ECO:0000256" key="1">
    <source>
        <dbReference type="SAM" id="MobiDB-lite"/>
    </source>
</evidence>
<feature type="region of interest" description="Disordered" evidence="1">
    <location>
        <begin position="28"/>
        <end position="52"/>
    </location>
</feature>
<dbReference type="EMBL" id="CAJNOH010004485">
    <property type="protein sequence ID" value="CAF1371105.1"/>
    <property type="molecule type" value="Genomic_DNA"/>
</dbReference>
<organism evidence="3 4">
    <name type="scientific">Rotaria sordida</name>
    <dbReference type="NCBI Taxonomy" id="392033"/>
    <lineage>
        <taxon>Eukaryota</taxon>
        <taxon>Metazoa</taxon>
        <taxon>Spiralia</taxon>
        <taxon>Gnathifera</taxon>
        <taxon>Rotifera</taxon>
        <taxon>Eurotatoria</taxon>
        <taxon>Bdelloidea</taxon>
        <taxon>Philodinida</taxon>
        <taxon>Philodinidae</taxon>
        <taxon>Rotaria</taxon>
    </lineage>
</organism>
<accession>A0A816BTD5</accession>
<feature type="non-terminal residue" evidence="3">
    <location>
        <position position="1"/>
    </location>
</feature>
<comment type="caution">
    <text evidence="3">The sequence shown here is derived from an EMBL/GenBank/DDBJ whole genome shotgun (WGS) entry which is preliminary data.</text>
</comment>
<dbReference type="Proteomes" id="UP000663854">
    <property type="component" value="Unassembled WGS sequence"/>
</dbReference>
<evidence type="ECO:0000313" key="4">
    <source>
        <dbReference type="Proteomes" id="UP000663870"/>
    </source>
</evidence>
<evidence type="ECO:0000313" key="3">
    <source>
        <dbReference type="EMBL" id="CAF1611707.1"/>
    </source>
</evidence>
<evidence type="ECO:0000313" key="2">
    <source>
        <dbReference type="EMBL" id="CAF1371105.1"/>
    </source>
</evidence>
<reference evidence="3" key="1">
    <citation type="submission" date="2021-02" db="EMBL/GenBank/DDBJ databases">
        <authorList>
            <person name="Nowell W R."/>
        </authorList>
    </citation>
    <scope>NUCLEOTIDE SEQUENCE</scope>
</reference>